<evidence type="ECO:0000256" key="1">
    <source>
        <dbReference type="SAM" id="MobiDB-lite"/>
    </source>
</evidence>
<reference evidence="2 3" key="1">
    <citation type="submission" date="2024-11" db="EMBL/GenBank/DDBJ databases">
        <title>Adaptive evolution of stress response genes in parasites aligns with host niche diversity.</title>
        <authorList>
            <person name="Hahn C."/>
            <person name="Resl P."/>
        </authorList>
    </citation>
    <scope>NUCLEOTIDE SEQUENCE [LARGE SCALE GENOMIC DNA]</scope>
    <source>
        <strain evidence="2">EGGRZ-B1_66</strain>
        <tissue evidence="2">Body</tissue>
    </source>
</reference>
<feature type="region of interest" description="Disordered" evidence="1">
    <location>
        <begin position="47"/>
        <end position="111"/>
    </location>
</feature>
<comment type="caution">
    <text evidence="2">The sequence shown here is derived from an EMBL/GenBank/DDBJ whole genome shotgun (WGS) entry which is preliminary data.</text>
</comment>
<feature type="compositionally biased region" description="Basic and acidic residues" evidence="1">
    <location>
        <begin position="67"/>
        <end position="81"/>
    </location>
</feature>
<gene>
    <name evidence="2" type="ORF">Ciccas_004086</name>
</gene>
<feature type="compositionally biased region" description="Basic and acidic residues" evidence="1">
    <location>
        <begin position="167"/>
        <end position="176"/>
    </location>
</feature>
<feature type="compositionally biased region" description="Polar residues" evidence="1">
    <location>
        <begin position="47"/>
        <end position="59"/>
    </location>
</feature>
<evidence type="ECO:0000313" key="2">
    <source>
        <dbReference type="EMBL" id="KAL3317269.1"/>
    </source>
</evidence>
<keyword evidence="3" id="KW-1185">Reference proteome</keyword>
<protein>
    <submittedName>
        <fullName evidence="2">Uncharacterized protein</fullName>
    </submittedName>
</protein>
<name>A0ABD2QCM3_9PLAT</name>
<dbReference type="AlphaFoldDB" id="A0ABD2QCM3"/>
<feature type="region of interest" description="Disordered" evidence="1">
    <location>
        <begin position="138"/>
        <end position="176"/>
    </location>
</feature>
<dbReference type="Proteomes" id="UP001626550">
    <property type="component" value="Unassembled WGS sequence"/>
</dbReference>
<accession>A0ABD2QCM3</accession>
<organism evidence="2 3">
    <name type="scientific">Cichlidogyrus casuarinus</name>
    <dbReference type="NCBI Taxonomy" id="1844966"/>
    <lineage>
        <taxon>Eukaryota</taxon>
        <taxon>Metazoa</taxon>
        <taxon>Spiralia</taxon>
        <taxon>Lophotrochozoa</taxon>
        <taxon>Platyhelminthes</taxon>
        <taxon>Monogenea</taxon>
        <taxon>Monopisthocotylea</taxon>
        <taxon>Dactylogyridea</taxon>
        <taxon>Ancyrocephalidae</taxon>
        <taxon>Cichlidogyrus</taxon>
    </lineage>
</organism>
<proteinExistence type="predicted"/>
<dbReference type="EMBL" id="JBJKFK010000407">
    <property type="protein sequence ID" value="KAL3317269.1"/>
    <property type="molecule type" value="Genomic_DNA"/>
</dbReference>
<feature type="compositionally biased region" description="Acidic residues" evidence="1">
    <location>
        <begin position="155"/>
        <end position="166"/>
    </location>
</feature>
<feature type="compositionally biased region" description="Polar residues" evidence="1">
    <location>
        <begin position="89"/>
        <end position="103"/>
    </location>
</feature>
<evidence type="ECO:0000313" key="3">
    <source>
        <dbReference type="Proteomes" id="UP001626550"/>
    </source>
</evidence>
<sequence length="254" mass="29069">MPDMAMKKSKRSLKYSKYGVKSTNKDELLQIESGIYLSPVRIGKQTFNESSTNVKQSRTQSKKIGRRKDLLKQRHKEHEDPETMLDLTSLETDSQSESRNTSRILAKPPSGKNFFMEQKKKKMNEEHLVGLIEKHPTHQDDEDDEITNCSASFDSGEELQEEEEQDQQMKDSESNNLKKEYDKIILISVKRNGSGSEGKHLVSLRYLNSAPDSPEEMIVNLDEVPESVRFLIKALTQPSKFEIKSENFVVDGAK</sequence>